<sequence length="65" mass="7363">MSRKCDISGTRALSGNKRSHAMNASRRKWNVNLQKVRIVVDGELKTLRVSARTLKTLKRKGQIAQ</sequence>
<evidence type="ECO:0000313" key="8">
    <source>
        <dbReference type="Proteomes" id="UP000035661"/>
    </source>
</evidence>
<dbReference type="InterPro" id="IPR037147">
    <property type="entry name" value="Ribosomal_bL28_sf"/>
</dbReference>
<dbReference type="EMBL" id="CP011856">
    <property type="protein sequence ID" value="AKM54559.1"/>
    <property type="molecule type" value="Genomic_DNA"/>
</dbReference>
<dbReference type="InterPro" id="IPR050096">
    <property type="entry name" value="Bacterial_rp_bL28"/>
</dbReference>
<keyword evidence="3 5" id="KW-0687">Ribonucleoprotein</keyword>
<evidence type="ECO:0000256" key="3">
    <source>
        <dbReference type="ARBA" id="ARBA00023274"/>
    </source>
</evidence>
<accession>A0A0H3XLV4</accession>
<comment type="similarity">
    <text evidence="1 5">Belongs to the bacterial ribosomal protein bL28 family.</text>
</comment>
<dbReference type="Proteomes" id="UP000035661">
    <property type="component" value="Chromosome"/>
</dbReference>
<keyword evidence="2 5" id="KW-0689">Ribosomal protein</keyword>
<dbReference type="RefSeq" id="WP_047791754.1">
    <property type="nucleotide sequence ID" value="NZ_CP011856.1"/>
</dbReference>
<dbReference type="STRING" id="315358.SERIO_v1c10030"/>
<dbReference type="Gene3D" id="2.30.170.40">
    <property type="entry name" value="Ribosomal protein L28/L24"/>
    <property type="match status" value="1"/>
</dbReference>
<dbReference type="Pfam" id="PF00830">
    <property type="entry name" value="Ribosomal_L28"/>
    <property type="match status" value="1"/>
</dbReference>
<dbReference type="GO" id="GO:0006412">
    <property type="term" value="P:translation"/>
    <property type="evidence" value="ECO:0007669"/>
    <property type="project" value="UniProtKB-UniRule"/>
</dbReference>
<dbReference type="GO" id="GO:0005840">
    <property type="term" value="C:ribosome"/>
    <property type="evidence" value="ECO:0007669"/>
    <property type="project" value="UniProtKB-KW"/>
</dbReference>
<dbReference type="KEGG" id="seri:SERIO_v1c10030"/>
<organism evidence="7 8">
    <name type="scientific">Spiroplasma eriocheiris</name>
    <dbReference type="NCBI Taxonomy" id="315358"/>
    <lineage>
        <taxon>Bacteria</taxon>
        <taxon>Bacillati</taxon>
        <taxon>Mycoplasmatota</taxon>
        <taxon>Mollicutes</taxon>
        <taxon>Entomoplasmatales</taxon>
        <taxon>Spiroplasmataceae</taxon>
        <taxon>Spiroplasma</taxon>
    </lineage>
</organism>
<dbReference type="PANTHER" id="PTHR39080">
    <property type="entry name" value="50S RIBOSOMAL PROTEIN L28"/>
    <property type="match status" value="1"/>
</dbReference>
<evidence type="ECO:0000256" key="4">
    <source>
        <dbReference type="ARBA" id="ARBA00035174"/>
    </source>
</evidence>
<dbReference type="AlphaFoldDB" id="A0A0H3XLV4"/>
<proteinExistence type="inferred from homology"/>
<dbReference type="HAMAP" id="MF_00373">
    <property type="entry name" value="Ribosomal_bL28"/>
    <property type="match status" value="1"/>
</dbReference>
<evidence type="ECO:0000256" key="1">
    <source>
        <dbReference type="ARBA" id="ARBA00008760"/>
    </source>
</evidence>
<name>A0A0H3XLV4_9MOLU</name>
<dbReference type="PANTHER" id="PTHR39080:SF1">
    <property type="entry name" value="LARGE RIBOSOMAL SUBUNIT PROTEIN BL28A"/>
    <property type="match status" value="1"/>
</dbReference>
<dbReference type="InterPro" id="IPR026569">
    <property type="entry name" value="Ribosomal_bL28"/>
</dbReference>
<reference evidence="7 8" key="1">
    <citation type="journal article" date="2015" name="Genome Biol. Evol.">
        <title>Found and Lost: The Fates of Horizontally Acquired Genes in Arthropod-Symbiotic Spiroplasma.</title>
        <authorList>
            <person name="Lo W.S."/>
            <person name="Gasparich G.E."/>
            <person name="Kuo C.H."/>
        </authorList>
    </citation>
    <scope>NUCLEOTIDE SEQUENCE [LARGE SCALE GENOMIC DNA]</scope>
    <source>
        <strain evidence="8">TDA-040725-5</strain>
    </source>
</reference>
<feature type="region of interest" description="Disordered" evidence="6">
    <location>
        <begin position="1"/>
        <end position="25"/>
    </location>
</feature>
<gene>
    <name evidence="5 7" type="primary">rpmB</name>
    <name evidence="7" type="ORF">SERIO_v1c10030</name>
</gene>
<protein>
    <recommendedName>
        <fullName evidence="4 5">Large ribosomal subunit protein bL28</fullName>
    </recommendedName>
</protein>
<keyword evidence="8" id="KW-1185">Reference proteome</keyword>
<dbReference type="InterPro" id="IPR034704">
    <property type="entry name" value="Ribosomal_bL28/bL31-like_sf"/>
</dbReference>
<evidence type="ECO:0000256" key="5">
    <source>
        <dbReference type="HAMAP-Rule" id="MF_00373"/>
    </source>
</evidence>
<dbReference type="GO" id="GO:0003735">
    <property type="term" value="F:structural constituent of ribosome"/>
    <property type="evidence" value="ECO:0007669"/>
    <property type="project" value="InterPro"/>
</dbReference>
<evidence type="ECO:0000256" key="6">
    <source>
        <dbReference type="SAM" id="MobiDB-lite"/>
    </source>
</evidence>
<dbReference type="SUPFAM" id="SSF143800">
    <property type="entry name" value="L28p-like"/>
    <property type="match status" value="1"/>
</dbReference>
<dbReference type="InterPro" id="IPR001383">
    <property type="entry name" value="Ribosomal_bL28_bact-type"/>
</dbReference>
<reference evidence="8" key="2">
    <citation type="submission" date="2015-06" db="EMBL/GenBank/DDBJ databases">
        <title>Complete genome sequence of Spiroplasma eriocheiris TDA-040725-5 (DSM 21848).</title>
        <authorList>
            <person name="Lo W.-S."/>
            <person name="Kuo C.-H."/>
        </authorList>
    </citation>
    <scope>NUCLEOTIDE SEQUENCE [LARGE SCALE GENOMIC DNA]</scope>
    <source>
        <strain evidence="8">TDA-040725-5</strain>
    </source>
</reference>
<evidence type="ECO:0000313" key="7">
    <source>
        <dbReference type="EMBL" id="AKM54559.1"/>
    </source>
</evidence>
<dbReference type="GO" id="GO:1990904">
    <property type="term" value="C:ribonucleoprotein complex"/>
    <property type="evidence" value="ECO:0007669"/>
    <property type="project" value="UniProtKB-KW"/>
</dbReference>
<dbReference type="PATRIC" id="fig|743698.3.peg.1012"/>
<dbReference type="NCBIfam" id="TIGR00009">
    <property type="entry name" value="L28"/>
    <property type="match status" value="1"/>
</dbReference>
<evidence type="ECO:0000256" key="2">
    <source>
        <dbReference type="ARBA" id="ARBA00022980"/>
    </source>
</evidence>